<dbReference type="Proteomes" id="UP001150062">
    <property type="component" value="Unassembled WGS sequence"/>
</dbReference>
<dbReference type="EMBL" id="JAOAOG010000257">
    <property type="protein sequence ID" value="KAJ6235509.1"/>
    <property type="molecule type" value="Genomic_DNA"/>
</dbReference>
<evidence type="ECO:0000313" key="3">
    <source>
        <dbReference type="EMBL" id="KAJ6235509.1"/>
    </source>
</evidence>
<feature type="domain" description="PSI" evidence="2">
    <location>
        <begin position="55"/>
        <end position="101"/>
    </location>
</feature>
<keyword evidence="4" id="KW-1185">Reference proteome</keyword>
<feature type="domain" description="PSI" evidence="2">
    <location>
        <begin position="150"/>
        <end position="197"/>
    </location>
</feature>
<evidence type="ECO:0000313" key="4">
    <source>
        <dbReference type="Proteomes" id="UP001150062"/>
    </source>
</evidence>
<evidence type="ECO:0000259" key="2">
    <source>
        <dbReference type="SMART" id="SM00423"/>
    </source>
</evidence>
<protein>
    <recommendedName>
        <fullName evidence="2">PSI domain-containing protein</fullName>
    </recommendedName>
</protein>
<dbReference type="InterPro" id="IPR016201">
    <property type="entry name" value="PSI"/>
</dbReference>
<feature type="domain" description="PSI" evidence="2">
    <location>
        <begin position="533"/>
        <end position="578"/>
    </location>
</feature>
<gene>
    <name evidence="3" type="ORF">M0813_03656</name>
</gene>
<comment type="caution">
    <text evidence="3">The sequence shown here is derived from an EMBL/GenBank/DDBJ whole genome shotgun (WGS) entry which is preliminary data.</text>
</comment>
<name>A0ABQ8XSV2_9EUKA</name>
<organism evidence="3 4">
    <name type="scientific">Anaeramoeba flamelloides</name>
    <dbReference type="NCBI Taxonomy" id="1746091"/>
    <lineage>
        <taxon>Eukaryota</taxon>
        <taxon>Metamonada</taxon>
        <taxon>Anaeramoebidae</taxon>
        <taxon>Anaeramoeba</taxon>
    </lineage>
</organism>
<proteinExistence type="predicted"/>
<sequence>MYASDCVFCSDSSVETSQYCGVYCKGETENESGCTSTTCPESLYNSTCDAVHDEFCNNFNSVRDCRKCILNGCQWSDTCVVSGGSTNVDDCPAPQEASDCSTPYTIYTECSLDTEGCEFIWPRYATVPICSIKNSDGVYDKIEESVGRQECSKRNECDECLEAGCHWCYSEILKSGQCIWANETGNQCPYEVRDTCPHLCESKPNCGACLDEVNCTWCDLSGNNEDFKCFSTESNECSNQDGIVIDSCAADECDQESCYPCKNHGCSWCQIGENAICTKNDSDCIDNSGGEIVETCESTCQSYDNCDECTPENGCQYCYSQGDYRCIDIGSQCDEYGIENCTDTRICEGRNCYDCIRFEQCTWCEHANETTACTFNQMECTDAGGKAYDECPPRNCSDHTDCEECNSNSCVWCVDDGDSVCKDYSHQCEEPYTIISDCEQEKCPIYGCNKCNENECFFCKLSNGEEKCISSSEDCEGEIVTECENIPCNDVADCDACLDQDCTWCHNLNDTFSCSEESICTKDNGYPEEFCIECNFFTCDTCQENSCTYCQFDDLDEMCTTTDEACLDRGGTVPDTCSDSRNCYSKGTCNDCVEQDCIWCDLEETENKWACTFLPGECIDQGGNNRTSCATPTPSTTPTPTTTPTPVISTADLTSKFSLIFLLLLIFINYLF</sequence>
<dbReference type="SMART" id="SM00423">
    <property type="entry name" value="PSI"/>
    <property type="match status" value="7"/>
</dbReference>
<keyword evidence="1" id="KW-0325">Glycoprotein</keyword>
<feature type="domain" description="PSI" evidence="2">
    <location>
        <begin position="395"/>
        <end position="444"/>
    </location>
</feature>
<feature type="domain" description="PSI" evidence="2">
    <location>
        <begin position="199"/>
        <end position="254"/>
    </location>
</feature>
<reference evidence="3" key="1">
    <citation type="submission" date="2022-08" db="EMBL/GenBank/DDBJ databases">
        <title>Novel sulfate-reducing endosymbionts in the free-living metamonad Anaeramoeba.</title>
        <authorList>
            <person name="Jerlstrom-Hultqvist J."/>
            <person name="Cepicka I."/>
            <person name="Gallot-Lavallee L."/>
            <person name="Salas-Leiva D."/>
            <person name="Curtis B.A."/>
            <person name="Zahonova K."/>
            <person name="Pipaliya S."/>
            <person name="Dacks J."/>
            <person name="Roger A.J."/>
        </authorList>
    </citation>
    <scope>NUCLEOTIDE SEQUENCE</scope>
    <source>
        <strain evidence="3">Schooner1</strain>
    </source>
</reference>
<feature type="domain" description="PSI" evidence="2">
    <location>
        <begin position="299"/>
        <end position="342"/>
    </location>
</feature>
<evidence type="ECO:0000256" key="1">
    <source>
        <dbReference type="ARBA" id="ARBA00023180"/>
    </source>
</evidence>
<feature type="domain" description="PSI" evidence="2">
    <location>
        <begin position="582"/>
        <end position="630"/>
    </location>
</feature>
<accession>A0ABQ8XSV2</accession>